<evidence type="ECO:0000313" key="2">
    <source>
        <dbReference type="EMBL" id="KAF6017746.1"/>
    </source>
</evidence>
<gene>
    <name evidence="2" type="ORF">EB796_023947</name>
</gene>
<evidence type="ECO:0000313" key="3">
    <source>
        <dbReference type="Proteomes" id="UP000593567"/>
    </source>
</evidence>
<dbReference type="InterPro" id="IPR056564">
    <property type="entry name" value="Ig-like_KY"/>
</dbReference>
<comment type="caution">
    <text evidence="2">The sequence shown here is derived from an EMBL/GenBank/DDBJ whole genome shotgun (WGS) entry which is preliminary data.</text>
</comment>
<feature type="domain" description="KY-like immunoglobulin-like" evidence="1">
    <location>
        <begin position="134"/>
        <end position="234"/>
    </location>
</feature>
<dbReference type="Proteomes" id="UP000593567">
    <property type="component" value="Unassembled WGS sequence"/>
</dbReference>
<keyword evidence="3" id="KW-1185">Reference proteome</keyword>
<organism evidence="2 3">
    <name type="scientific">Bugula neritina</name>
    <name type="common">Brown bryozoan</name>
    <name type="synonym">Sertularia neritina</name>
    <dbReference type="NCBI Taxonomy" id="10212"/>
    <lineage>
        <taxon>Eukaryota</taxon>
        <taxon>Metazoa</taxon>
        <taxon>Spiralia</taxon>
        <taxon>Lophotrochozoa</taxon>
        <taxon>Bryozoa</taxon>
        <taxon>Gymnolaemata</taxon>
        <taxon>Cheilostomatida</taxon>
        <taxon>Flustrina</taxon>
        <taxon>Buguloidea</taxon>
        <taxon>Bugulidae</taxon>
        <taxon>Bugula</taxon>
    </lineage>
</organism>
<dbReference type="PANTHER" id="PTHR47020">
    <property type="entry name" value="HILLARIN"/>
    <property type="match status" value="1"/>
</dbReference>
<dbReference type="Pfam" id="PF23265">
    <property type="entry name" value="Ig-like_KY"/>
    <property type="match status" value="3"/>
</dbReference>
<dbReference type="EMBL" id="VXIV02003364">
    <property type="protein sequence ID" value="KAF6017746.1"/>
    <property type="molecule type" value="Genomic_DNA"/>
</dbReference>
<reference evidence="2" key="1">
    <citation type="submission" date="2020-06" db="EMBL/GenBank/DDBJ databases">
        <title>Draft genome of Bugula neritina, a colonial animal packing powerful symbionts and potential medicines.</title>
        <authorList>
            <person name="Rayko M."/>
        </authorList>
    </citation>
    <scope>NUCLEOTIDE SEQUENCE [LARGE SCALE GENOMIC DNA]</scope>
    <source>
        <strain evidence="2">Kwan_BN1</strain>
    </source>
</reference>
<proteinExistence type="predicted"/>
<dbReference type="OrthoDB" id="6129702at2759"/>
<name>A0A7J7IW07_BUGNE</name>
<dbReference type="AlphaFoldDB" id="A0A7J7IW07"/>
<sequence>MGGAEIRIKVPDEVARDIVFHYQLRFAPKELRHETEYKGAKLDRFVFQSMLVDEVIYSVHLPVRGDFFLEIFANKIDDGSSGDSSSSTMPFRLKCACKFKIICSELKHKMHALPNCASGEWGPAKAIRHFRLFPLSHETAVINADSSEVELKFTTRRALHFLVKLRMNGVDDHFLDQFVKAATSNEDLIIGLTFPQPGQYGLDLYARPDTDSVDLTLAHACKYLINVTKVKKRIDLGAAKMENASQMVNNKYGMMSACSKLGIKPLTHKEGKLKQMPAVFDIEFAVPVFVSLSYHFIREPDEEYRDHVIMVRENDGLVAKFKVNMNKPGNYLLTIYGRKDGEEKMANIYNYLIVHDPEMTLSRKKKSKESK</sequence>
<dbReference type="PANTHER" id="PTHR47020:SF1">
    <property type="entry name" value="HILLARIN"/>
    <property type="match status" value="1"/>
</dbReference>
<feature type="domain" description="KY-like immunoglobulin-like" evidence="1">
    <location>
        <begin position="2"/>
        <end position="114"/>
    </location>
</feature>
<dbReference type="InterPro" id="IPR053041">
    <property type="entry name" value="Transglut-like_Superfamily_Mod"/>
</dbReference>
<protein>
    <recommendedName>
        <fullName evidence="1">KY-like immunoglobulin-like domain-containing protein</fullName>
    </recommendedName>
</protein>
<evidence type="ECO:0000259" key="1">
    <source>
        <dbReference type="Pfam" id="PF23265"/>
    </source>
</evidence>
<feature type="domain" description="KY-like immunoglobulin-like" evidence="1">
    <location>
        <begin position="254"/>
        <end position="355"/>
    </location>
</feature>
<accession>A0A7J7IW07</accession>